<feature type="non-terminal residue" evidence="1">
    <location>
        <position position="1"/>
    </location>
</feature>
<sequence>SAVARPTTNVRACPGQNLAADITIPLVLRRRRGKERSRGGTRFADAVEKVVVAPSEGLFREEDRFGCGVERERGQRRETNDQSLDICWEYF</sequence>
<evidence type="ECO:0000313" key="1">
    <source>
        <dbReference type="EMBL" id="CAG8768522.1"/>
    </source>
</evidence>
<reference evidence="1" key="1">
    <citation type="submission" date="2021-06" db="EMBL/GenBank/DDBJ databases">
        <authorList>
            <person name="Kallberg Y."/>
            <person name="Tangrot J."/>
            <person name="Rosling A."/>
        </authorList>
    </citation>
    <scope>NUCLEOTIDE SEQUENCE</scope>
    <source>
        <strain evidence="1">CL356</strain>
    </source>
</reference>
<accession>A0ACA9QXH6</accession>
<name>A0ACA9QXH6_9GLOM</name>
<dbReference type="EMBL" id="CAJVPT010063361">
    <property type="protein sequence ID" value="CAG8768522.1"/>
    <property type="molecule type" value="Genomic_DNA"/>
</dbReference>
<dbReference type="Proteomes" id="UP000789525">
    <property type="component" value="Unassembled WGS sequence"/>
</dbReference>
<keyword evidence="2" id="KW-1185">Reference proteome</keyword>
<gene>
    <name evidence="1" type="ORF">ACOLOM_LOCUS13619</name>
</gene>
<proteinExistence type="predicted"/>
<organism evidence="1 2">
    <name type="scientific">Acaulospora colombiana</name>
    <dbReference type="NCBI Taxonomy" id="27376"/>
    <lineage>
        <taxon>Eukaryota</taxon>
        <taxon>Fungi</taxon>
        <taxon>Fungi incertae sedis</taxon>
        <taxon>Mucoromycota</taxon>
        <taxon>Glomeromycotina</taxon>
        <taxon>Glomeromycetes</taxon>
        <taxon>Diversisporales</taxon>
        <taxon>Acaulosporaceae</taxon>
        <taxon>Acaulospora</taxon>
    </lineage>
</organism>
<protein>
    <submittedName>
        <fullName evidence="1">4855_t:CDS:1</fullName>
    </submittedName>
</protein>
<comment type="caution">
    <text evidence="1">The sequence shown here is derived from an EMBL/GenBank/DDBJ whole genome shotgun (WGS) entry which is preliminary data.</text>
</comment>
<evidence type="ECO:0000313" key="2">
    <source>
        <dbReference type="Proteomes" id="UP000789525"/>
    </source>
</evidence>